<dbReference type="RefSeq" id="WP_255841487.1">
    <property type="nucleotide sequence ID" value="NZ_CP094358.1"/>
</dbReference>
<keyword evidence="1" id="KW-1133">Transmembrane helix</keyword>
<dbReference type="KEGG" id="fbm:MQE35_11250"/>
<evidence type="ECO:0000256" key="1">
    <source>
        <dbReference type="SAM" id="Phobius"/>
    </source>
</evidence>
<name>A0A9E7D0S1_9FLAO</name>
<dbReference type="Proteomes" id="UP000831290">
    <property type="component" value="Chromosome"/>
</dbReference>
<keyword evidence="1" id="KW-0812">Transmembrane</keyword>
<sequence length="250" mass="28960">MAYLKPPWTRWFKFNWLLGMFFIFLFGISRFILVLEANKSGNFNFIIPFFILMWVAPFVFLTKTGRTAIGIRRSGNYKWIFFSFISGILMCGVVFFIGKYLYNESDNNWFLYLVKPFETLLPLIETEASTRLAWFLISALISMVFSPVGEEILYRGLIHDSFSINTGDRLASYIDSLAFAMVHLAHFGIIYRSGNFQFLPVPAAIWFILVFISSQLFFLCKKKTGSLIGAIVCHAGFNLTMVYFIFYHIL</sequence>
<feature type="transmembrane region" description="Helical" evidence="1">
    <location>
        <begin position="81"/>
        <end position="102"/>
    </location>
</feature>
<keyword evidence="3" id="KW-0378">Hydrolase</keyword>
<feature type="transmembrane region" description="Helical" evidence="1">
    <location>
        <begin position="132"/>
        <end position="149"/>
    </location>
</feature>
<protein>
    <submittedName>
        <fullName evidence="3">CPBP family intramembrane metalloprotease</fullName>
    </submittedName>
</protein>
<feature type="transmembrane region" description="Helical" evidence="1">
    <location>
        <begin position="227"/>
        <end position="249"/>
    </location>
</feature>
<feature type="transmembrane region" description="Helical" evidence="1">
    <location>
        <begin position="12"/>
        <end position="33"/>
    </location>
</feature>
<gene>
    <name evidence="3" type="ORF">MQE35_11250</name>
</gene>
<dbReference type="Pfam" id="PF02517">
    <property type="entry name" value="Rce1-like"/>
    <property type="match status" value="1"/>
</dbReference>
<reference evidence="3" key="1">
    <citation type="submission" date="2022-03" db="EMBL/GenBank/DDBJ databases">
        <title>Description of Abyssus ytuae gen. nov., sp. nov., a novel member of the family Flavobacteriaceae isolated from the sediment of Mariana Trench.</title>
        <authorList>
            <person name="Zhang J."/>
            <person name="Xu X."/>
        </authorList>
    </citation>
    <scope>NUCLEOTIDE SEQUENCE</scope>
    <source>
        <strain evidence="3">MT3330</strain>
    </source>
</reference>
<keyword evidence="4" id="KW-1185">Reference proteome</keyword>
<feature type="transmembrane region" description="Helical" evidence="1">
    <location>
        <begin position="170"/>
        <end position="191"/>
    </location>
</feature>
<dbReference type="AlphaFoldDB" id="A0A9E7D0S1"/>
<keyword evidence="3" id="KW-0482">Metalloprotease</keyword>
<keyword evidence="1" id="KW-0472">Membrane</keyword>
<dbReference type="GO" id="GO:0008237">
    <property type="term" value="F:metallopeptidase activity"/>
    <property type="evidence" value="ECO:0007669"/>
    <property type="project" value="UniProtKB-KW"/>
</dbReference>
<evidence type="ECO:0000313" key="4">
    <source>
        <dbReference type="Proteomes" id="UP000831290"/>
    </source>
</evidence>
<proteinExistence type="predicted"/>
<dbReference type="InterPro" id="IPR003675">
    <property type="entry name" value="Rce1/LyrA-like_dom"/>
</dbReference>
<accession>A0A9E7D0S1</accession>
<evidence type="ECO:0000259" key="2">
    <source>
        <dbReference type="Pfam" id="PF02517"/>
    </source>
</evidence>
<keyword evidence="3" id="KW-0645">Protease</keyword>
<organism evidence="3 4">
    <name type="scientific">Abyssalbus ytuae</name>
    <dbReference type="NCBI Taxonomy" id="2926907"/>
    <lineage>
        <taxon>Bacteria</taxon>
        <taxon>Pseudomonadati</taxon>
        <taxon>Bacteroidota</taxon>
        <taxon>Flavobacteriia</taxon>
        <taxon>Flavobacteriales</taxon>
        <taxon>Flavobacteriaceae</taxon>
        <taxon>Abyssalbus</taxon>
    </lineage>
</organism>
<dbReference type="GO" id="GO:0004175">
    <property type="term" value="F:endopeptidase activity"/>
    <property type="evidence" value="ECO:0007669"/>
    <property type="project" value="UniProtKB-ARBA"/>
</dbReference>
<feature type="domain" description="CAAX prenyl protease 2/Lysostaphin resistance protein A-like" evidence="2">
    <location>
        <begin position="134"/>
        <end position="239"/>
    </location>
</feature>
<feature type="transmembrane region" description="Helical" evidence="1">
    <location>
        <begin position="203"/>
        <end position="220"/>
    </location>
</feature>
<evidence type="ECO:0000313" key="3">
    <source>
        <dbReference type="EMBL" id="UOB16313.1"/>
    </source>
</evidence>
<dbReference type="GO" id="GO:0080120">
    <property type="term" value="P:CAAX-box protein maturation"/>
    <property type="evidence" value="ECO:0007669"/>
    <property type="project" value="UniProtKB-ARBA"/>
</dbReference>
<dbReference type="EMBL" id="CP094358">
    <property type="protein sequence ID" value="UOB16313.1"/>
    <property type="molecule type" value="Genomic_DNA"/>
</dbReference>
<feature type="transmembrane region" description="Helical" evidence="1">
    <location>
        <begin position="45"/>
        <end position="61"/>
    </location>
</feature>